<accession>A0AAD9K2M1</accession>
<dbReference type="InterPro" id="IPR032675">
    <property type="entry name" value="LRR_dom_sf"/>
</dbReference>
<dbReference type="Gene3D" id="3.80.10.10">
    <property type="entry name" value="Ribonuclease Inhibitor"/>
    <property type="match status" value="1"/>
</dbReference>
<gene>
    <name evidence="4" type="ORF">NP493_1477g00028</name>
</gene>
<keyword evidence="2" id="KW-0732">Signal</keyword>
<dbReference type="AlphaFoldDB" id="A0AAD9K2M1"/>
<dbReference type="GO" id="GO:0005886">
    <property type="term" value="C:plasma membrane"/>
    <property type="evidence" value="ECO:0007669"/>
    <property type="project" value="TreeGrafter"/>
</dbReference>
<keyword evidence="5" id="KW-1185">Reference proteome</keyword>
<dbReference type="Pfam" id="PF13855">
    <property type="entry name" value="LRR_8"/>
    <property type="match status" value="1"/>
</dbReference>
<sequence length="120" mass="13132">MPALRHLILNNNNIETIPDNAFDGLHHLEQLLLSGNRLKTISAAWVSQKPSLNILLLGDNPLVCDCNLSWIWLNVQTDHVLTEELAQTAASLIPANASLATTVGTAKTVSVLITEINWDE</sequence>
<dbReference type="SUPFAM" id="SSF52058">
    <property type="entry name" value="L domain-like"/>
    <property type="match status" value="1"/>
</dbReference>
<keyword evidence="3" id="KW-0677">Repeat</keyword>
<keyword evidence="1" id="KW-0433">Leucine-rich repeat</keyword>
<proteinExistence type="predicted"/>
<evidence type="ECO:0000313" key="4">
    <source>
        <dbReference type="EMBL" id="KAK2163205.1"/>
    </source>
</evidence>
<evidence type="ECO:0000256" key="2">
    <source>
        <dbReference type="ARBA" id="ARBA00022729"/>
    </source>
</evidence>
<dbReference type="PANTHER" id="PTHR24369:SF210">
    <property type="entry name" value="CHAOPTIN-RELATED"/>
    <property type="match status" value="1"/>
</dbReference>
<evidence type="ECO:0000256" key="1">
    <source>
        <dbReference type="ARBA" id="ARBA00022614"/>
    </source>
</evidence>
<reference evidence="4" key="1">
    <citation type="journal article" date="2023" name="Mol. Biol. Evol.">
        <title>Third-Generation Sequencing Reveals the Adaptive Role of the Epigenome in Three Deep-Sea Polychaetes.</title>
        <authorList>
            <person name="Perez M."/>
            <person name="Aroh O."/>
            <person name="Sun Y."/>
            <person name="Lan Y."/>
            <person name="Juniper S.K."/>
            <person name="Young C.R."/>
            <person name="Angers B."/>
            <person name="Qian P.Y."/>
        </authorList>
    </citation>
    <scope>NUCLEOTIDE SEQUENCE</scope>
    <source>
        <strain evidence="4">R07B-5</strain>
    </source>
</reference>
<dbReference type="InterPro" id="IPR001611">
    <property type="entry name" value="Leu-rich_rpt"/>
</dbReference>
<dbReference type="InterPro" id="IPR050541">
    <property type="entry name" value="LRR_TM_domain-containing"/>
</dbReference>
<dbReference type="InterPro" id="IPR003591">
    <property type="entry name" value="Leu-rich_rpt_typical-subtyp"/>
</dbReference>
<name>A0AAD9K2M1_RIDPI</name>
<comment type="caution">
    <text evidence="4">The sequence shown here is derived from an EMBL/GenBank/DDBJ whole genome shotgun (WGS) entry which is preliminary data.</text>
</comment>
<dbReference type="PANTHER" id="PTHR24369">
    <property type="entry name" value="ANTIGEN BSP, PUTATIVE-RELATED"/>
    <property type="match status" value="1"/>
</dbReference>
<dbReference type="SMART" id="SM00369">
    <property type="entry name" value="LRR_TYP"/>
    <property type="match status" value="2"/>
</dbReference>
<protein>
    <submittedName>
        <fullName evidence="4">Uncharacterized protein</fullName>
    </submittedName>
</protein>
<organism evidence="4 5">
    <name type="scientific">Ridgeia piscesae</name>
    <name type="common">Tubeworm</name>
    <dbReference type="NCBI Taxonomy" id="27915"/>
    <lineage>
        <taxon>Eukaryota</taxon>
        <taxon>Metazoa</taxon>
        <taxon>Spiralia</taxon>
        <taxon>Lophotrochozoa</taxon>
        <taxon>Annelida</taxon>
        <taxon>Polychaeta</taxon>
        <taxon>Sedentaria</taxon>
        <taxon>Canalipalpata</taxon>
        <taxon>Sabellida</taxon>
        <taxon>Siboglinidae</taxon>
        <taxon>Ridgeia</taxon>
    </lineage>
</organism>
<evidence type="ECO:0000256" key="3">
    <source>
        <dbReference type="ARBA" id="ARBA00022737"/>
    </source>
</evidence>
<dbReference type="EMBL" id="JAODUO010001476">
    <property type="protein sequence ID" value="KAK2163205.1"/>
    <property type="molecule type" value="Genomic_DNA"/>
</dbReference>
<evidence type="ECO:0000313" key="5">
    <source>
        <dbReference type="Proteomes" id="UP001209878"/>
    </source>
</evidence>
<dbReference type="Proteomes" id="UP001209878">
    <property type="component" value="Unassembled WGS sequence"/>
</dbReference>
<dbReference type="PROSITE" id="PS51450">
    <property type="entry name" value="LRR"/>
    <property type="match status" value="1"/>
</dbReference>